<dbReference type="EMBL" id="VYSG01000003">
    <property type="protein sequence ID" value="NEG70273.1"/>
    <property type="molecule type" value="Genomic_DNA"/>
</dbReference>
<name>A0A6I5NIR3_9BIFI</name>
<keyword evidence="3" id="KW-1185">Reference proteome</keyword>
<keyword evidence="1" id="KW-0472">Membrane</keyword>
<evidence type="ECO:0000313" key="3">
    <source>
        <dbReference type="Proteomes" id="UP000469292"/>
    </source>
</evidence>
<evidence type="ECO:0000256" key="1">
    <source>
        <dbReference type="SAM" id="Phobius"/>
    </source>
</evidence>
<feature type="transmembrane region" description="Helical" evidence="1">
    <location>
        <begin position="31"/>
        <end position="50"/>
    </location>
</feature>
<gene>
    <name evidence="2" type="ORF">F6S87_06650</name>
</gene>
<sequence>MNKKIMLEFFAFFAANVLLLVGIYTVPATSVWWLILWLILGIGSGIFYWVDRHALRSRIAAIISLTLYLLGWLGLAASMRHWVVIPDSVNEWLSSVLIVAGMIMAFTAQDGDVAEKSGNSNP</sequence>
<proteinExistence type="predicted"/>
<feature type="transmembrane region" description="Helical" evidence="1">
    <location>
        <begin position="62"/>
        <end position="83"/>
    </location>
</feature>
<feature type="transmembrane region" description="Helical" evidence="1">
    <location>
        <begin position="89"/>
        <end position="108"/>
    </location>
</feature>
<dbReference type="AlphaFoldDB" id="A0A6I5NIR3"/>
<accession>A0A6I5NIR3</accession>
<dbReference type="RefSeq" id="WP_163227882.1">
    <property type="nucleotide sequence ID" value="NZ_VYSG01000003.1"/>
</dbReference>
<organism evidence="2 3">
    <name type="scientific">Bifidobacterium choloepi</name>
    <dbReference type="NCBI Taxonomy" id="2614131"/>
    <lineage>
        <taxon>Bacteria</taxon>
        <taxon>Bacillati</taxon>
        <taxon>Actinomycetota</taxon>
        <taxon>Actinomycetes</taxon>
        <taxon>Bifidobacteriales</taxon>
        <taxon>Bifidobacteriaceae</taxon>
        <taxon>Bifidobacterium</taxon>
    </lineage>
</organism>
<dbReference type="Proteomes" id="UP000469292">
    <property type="component" value="Unassembled WGS sequence"/>
</dbReference>
<evidence type="ECO:0000313" key="2">
    <source>
        <dbReference type="EMBL" id="NEG70273.1"/>
    </source>
</evidence>
<comment type="caution">
    <text evidence="2">The sequence shown here is derived from an EMBL/GenBank/DDBJ whole genome shotgun (WGS) entry which is preliminary data.</text>
</comment>
<keyword evidence="1" id="KW-1133">Transmembrane helix</keyword>
<reference evidence="2 3" key="1">
    <citation type="submission" date="2019-09" db="EMBL/GenBank/DDBJ databases">
        <title>Phylogenetic characterization of a novel taxon of the genus Bifidobacterium: Bifidobacterium choloepi sp. nov.</title>
        <authorList>
            <person name="Modesto M."/>
            <person name="Satti M."/>
        </authorList>
    </citation>
    <scope>NUCLEOTIDE SEQUENCE [LARGE SCALE GENOMIC DNA]</scope>
    <source>
        <strain evidence="2 3">BRDM6</strain>
    </source>
</reference>
<keyword evidence="1" id="KW-0812">Transmembrane</keyword>
<protein>
    <submittedName>
        <fullName evidence="2">Uncharacterized protein</fullName>
    </submittedName>
</protein>
<feature type="transmembrane region" description="Helical" evidence="1">
    <location>
        <begin position="7"/>
        <end position="25"/>
    </location>
</feature>